<reference evidence="1" key="1">
    <citation type="submission" date="2014-11" db="EMBL/GenBank/DDBJ databases">
        <authorList>
            <person name="Amaro Gonzalez C."/>
        </authorList>
    </citation>
    <scope>NUCLEOTIDE SEQUENCE</scope>
</reference>
<name>A0A0E9R8I2_ANGAN</name>
<proteinExistence type="predicted"/>
<reference evidence="1" key="2">
    <citation type="journal article" date="2015" name="Fish Shellfish Immunol.">
        <title>Early steps in the European eel (Anguilla anguilla)-Vibrio vulnificus interaction in the gills: Role of the RtxA13 toxin.</title>
        <authorList>
            <person name="Callol A."/>
            <person name="Pajuelo D."/>
            <person name="Ebbesson L."/>
            <person name="Teles M."/>
            <person name="MacKenzie S."/>
            <person name="Amaro C."/>
        </authorList>
    </citation>
    <scope>NUCLEOTIDE SEQUENCE</scope>
</reference>
<evidence type="ECO:0000313" key="1">
    <source>
        <dbReference type="EMBL" id="JAH24765.1"/>
    </source>
</evidence>
<organism evidence="1">
    <name type="scientific">Anguilla anguilla</name>
    <name type="common">European freshwater eel</name>
    <name type="synonym">Muraena anguilla</name>
    <dbReference type="NCBI Taxonomy" id="7936"/>
    <lineage>
        <taxon>Eukaryota</taxon>
        <taxon>Metazoa</taxon>
        <taxon>Chordata</taxon>
        <taxon>Craniata</taxon>
        <taxon>Vertebrata</taxon>
        <taxon>Euteleostomi</taxon>
        <taxon>Actinopterygii</taxon>
        <taxon>Neopterygii</taxon>
        <taxon>Teleostei</taxon>
        <taxon>Anguilliformes</taxon>
        <taxon>Anguillidae</taxon>
        <taxon>Anguilla</taxon>
    </lineage>
</organism>
<dbReference type="EMBL" id="GBXM01083812">
    <property type="protein sequence ID" value="JAH24765.1"/>
    <property type="molecule type" value="Transcribed_RNA"/>
</dbReference>
<protein>
    <submittedName>
        <fullName evidence="1">Uncharacterized protein</fullName>
    </submittedName>
</protein>
<dbReference type="AlphaFoldDB" id="A0A0E9R8I2"/>
<sequence>MSSSRALQGWRGLPWEVTWWTSLKTMGLHFYLALSEWPWGPCSWA</sequence>
<accession>A0A0E9R8I2</accession>